<evidence type="ECO:0000313" key="7">
    <source>
        <dbReference type="Proteomes" id="UP000029644"/>
    </source>
</evidence>
<dbReference type="AlphaFoldDB" id="A0A090VFR8"/>
<comment type="similarity">
    <text evidence="1">Belongs to the glycosyl hydrolase 32 family.</text>
</comment>
<feature type="domain" description="Glycosyl hydrolase family 32 N-terminal" evidence="5">
    <location>
        <begin position="54"/>
        <end position="90"/>
    </location>
</feature>
<name>A0A090VFR8_9FLAO</name>
<evidence type="ECO:0000313" key="6">
    <source>
        <dbReference type="EMBL" id="GAL63620.1"/>
    </source>
</evidence>
<evidence type="ECO:0000256" key="2">
    <source>
        <dbReference type="ARBA" id="ARBA00022801"/>
    </source>
</evidence>
<comment type="caution">
    <text evidence="6">The sequence shown here is derived from an EMBL/GenBank/DDBJ whole genome shotgun (WGS) entry which is preliminary data.</text>
</comment>
<keyword evidence="4" id="KW-0732">Signal</keyword>
<dbReference type="InterPro" id="IPR023296">
    <property type="entry name" value="Glyco_hydro_beta-prop_sf"/>
</dbReference>
<dbReference type="PROSITE" id="PS00609">
    <property type="entry name" value="GLYCOSYL_HYDROL_F32"/>
    <property type="match status" value="1"/>
</dbReference>
<dbReference type="GO" id="GO:0004575">
    <property type="term" value="F:sucrose alpha-glucosidase activity"/>
    <property type="evidence" value="ECO:0007669"/>
    <property type="project" value="TreeGrafter"/>
</dbReference>
<reference evidence="6 7" key="1">
    <citation type="journal article" date="2014" name="Genome Announc.">
        <title>Draft Genome Sequences of Marine Flavobacterium Algibacter lectus Strains SS8 and NR4.</title>
        <authorList>
            <person name="Takatani N."/>
            <person name="Nakanishi M."/>
            <person name="Meirelles P."/>
            <person name="Mino S."/>
            <person name="Suda W."/>
            <person name="Oshima K."/>
            <person name="Hattori M."/>
            <person name="Ohkuma M."/>
            <person name="Hosokawa M."/>
            <person name="Miyashita K."/>
            <person name="Thompson F.L."/>
            <person name="Niwa A."/>
            <person name="Sawabe T."/>
            <person name="Sawabe T."/>
        </authorList>
    </citation>
    <scope>NUCLEOTIDE SEQUENCE [LARGE SCALE GENOMIC DNA]</scope>
    <source>
        <strain evidence="6 7">JCM 19300</strain>
    </source>
</reference>
<dbReference type="Pfam" id="PF00251">
    <property type="entry name" value="Glyco_hydro_32N"/>
    <property type="match status" value="1"/>
</dbReference>
<keyword evidence="3" id="KW-0326">Glycosidase</keyword>
<dbReference type="Gene3D" id="2.115.10.20">
    <property type="entry name" value="Glycosyl hydrolase domain, family 43"/>
    <property type="match status" value="1"/>
</dbReference>
<evidence type="ECO:0000259" key="5">
    <source>
        <dbReference type="Pfam" id="PF00251"/>
    </source>
</evidence>
<dbReference type="InterPro" id="IPR018053">
    <property type="entry name" value="Glyco_hydro_32_AS"/>
</dbReference>
<dbReference type="GO" id="GO:0005737">
    <property type="term" value="C:cytoplasm"/>
    <property type="evidence" value="ECO:0007669"/>
    <property type="project" value="TreeGrafter"/>
</dbReference>
<evidence type="ECO:0000256" key="3">
    <source>
        <dbReference type="ARBA" id="ARBA00023295"/>
    </source>
</evidence>
<dbReference type="EMBL" id="BBNQ01000012">
    <property type="protein sequence ID" value="GAL63620.1"/>
    <property type="molecule type" value="Genomic_DNA"/>
</dbReference>
<keyword evidence="2 6" id="KW-0378">Hydrolase</keyword>
<feature type="signal peptide" evidence="4">
    <location>
        <begin position="1"/>
        <end position="25"/>
    </location>
</feature>
<feature type="chain" id="PRO_5001866933" evidence="4">
    <location>
        <begin position="26"/>
        <end position="96"/>
    </location>
</feature>
<accession>A0A090VFR8</accession>
<dbReference type="PANTHER" id="PTHR42800:SF1">
    <property type="entry name" value="EXOINULINASE INUD (AFU_ORTHOLOGUE AFUA_5G00480)"/>
    <property type="match status" value="1"/>
</dbReference>
<dbReference type="InterPro" id="IPR013148">
    <property type="entry name" value="Glyco_hydro_32_N"/>
</dbReference>
<sequence>MYNMKTVRKANLVLMFLALTFIIGCKGKSETNQNVDELIIENYSEEDLYRPNFHFTPKKAWMNDPNGMFYYNGYYHLYFQYHPDSNVWGQCIGGTQ</sequence>
<protein>
    <submittedName>
        <fullName evidence="6">Susrose-6-phosphate hydrolase</fullName>
    </submittedName>
</protein>
<proteinExistence type="inferred from homology"/>
<dbReference type="GO" id="GO:0005987">
    <property type="term" value="P:sucrose catabolic process"/>
    <property type="evidence" value="ECO:0007669"/>
    <property type="project" value="TreeGrafter"/>
</dbReference>
<dbReference type="PANTHER" id="PTHR42800">
    <property type="entry name" value="EXOINULINASE INUD (AFU_ORTHOLOGUE AFUA_5G00480)"/>
    <property type="match status" value="1"/>
</dbReference>
<evidence type="ECO:0000256" key="1">
    <source>
        <dbReference type="ARBA" id="ARBA00009902"/>
    </source>
</evidence>
<dbReference type="PROSITE" id="PS51257">
    <property type="entry name" value="PROKAR_LIPOPROTEIN"/>
    <property type="match status" value="1"/>
</dbReference>
<evidence type="ECO:0000256" key="4">
    <source>
        <dbReference type="SAM" id="SignalP"/>
    </source>
</evidence>
<organism evidence="6 7">
    <name type="scientific">Algibacter lectus</name>
    <dbReference type="NCBI Taxonomy" id="221126"/>
    <lineage>
        <taxon>Bacteria</taxon>
        <taxon>Pseudomonadati</taxon>
        <taxon>Bacteroidota</taxon>
        <taxon>Flavobacteriia</taxon>
        <taxon>Flavobacteriales</taxon>
        <taxon>Flavobacteriaceae</taxon>
        <taxon>Algibacter</taxon>
    </lineage>
</organism>
<dbReference type="Proteomes" id="UP000029644">
    <property type="component" value="Unassembled WGS sequence"/>
</dbReference>
<dbReference type="SUPFAM" id="SSF75005">
    <property type="entry name" value="Arabinanase/levansucrase/invertase"/>
    <property type="match status" value="1"/>
</dbReference>
<gene>
    <name evidence="6" type="ORF">JCM19300_1969</name>
</gene>